<keyword evidence="5" id="KW-0472">Membrane</keyword>
<name>A0A379LQ55_PRORE</name>
<dbReference type="PANTHER" id="PTHR35892:SF2">
    <property type="entry name" value="OUTER MEMBRANE PROTEIN PAGN"/>
    <property type="match status" value="1"/>
</dbReference>
<evidence type="ECO:0000313" key="9">
    <source>
        <dbReference type="Proteomes" id="UP000254208"/>
    </source>
</evidence>
<dbReference type="GeneID" id="93674903"/>
<dbReference type="PANTHER" id="PTHR35892">
    <property type="entry name" value="OUTER MEMBRANE PROTEIN PAGN-RELATED"/>
    <property type="match status" value="1"/>
</dbReference>
<feature type="signal peptide" evidence="6">
    <location>
        <begin position="1"/>
        <end position="24"/>
    </location>
</feature>
<sequence>MNKITQGMMAAIVAGCFMGNVAQAGNGVYVTGKLGSSIMQLSDHKWEDDAWGESYHGSNKTKGVFGGGVAIGYDFYDAYSLPIRTEFDIMIRGKASSDYNLGTSSYGTPGTSGYWDSDDAKNDVTLNTFMVNAYYDFRNSTAFTPYVSVGLGMASLKHKAKNSYTEVSYPSGSTTYDSFSKSKTATNFAWSLGVGTQYTFNDNLALDLSYRYLDAGKSDVNYDGAKSKIKVRTNDIMLGIVYRF</sequence>
<keyword evidence="2" id="KW-1134">Transmembrane beta strand</keyword>
<dbReference type="RefSeq" id="WP_115168355.1">
    <property type="nucleotide sequence ID" value="NZ_CP077318.1"/>
</dbReference>
<gene>
    <name evidence="8" type="primary">pagN_5</name>
    <name evidence="8" type="ORF">NCTC11801_04748</name>
</gene>
<dbReference type="EMBL" id="UGTZ01000002">
    <property type="protein sequence ID" value="SUD99022.1"/>
    <property type="molecule type" value="Genomic_DNA"/>
</dbReference>
<feature type="domain" description="Outer membrane protein beta-barrel" evidence="7">
    <location>
        <begin position="10"/>
        <end position="244"/>
    </location>
</feature>
<dbReference type="SUPFAM" id="SSF56925">
    <property type="entry name" value="OMPA-like"/>
    <property type="match status" value="1"/>
</dbReference>
<dbReference type="Pfam" id="PF13505">
    <property type="entry name" value="OMP_b-brl"/>
    <property type="match status" value="1"/>
</dbReference>
<feature type="chain" id="PRO_5016780230" evidence="6">
    <location>
        <begin position="25"/>
        <end position="244"/>
    </location>
</feature>
<evidence type="ECO:0000256" key="5">
    <source>
        <dbReference type="ARBA" id="ARBA00023136"/>
    </source>
</evidence>
<evidence type="ECO:0000313" key="8">
    <source>
        <dbReference type="EMBL" id="SUD99022.1"/>
    </source>
</evidence>
<dbReference type="PROSITE" id="PS51257">
    <property type="entry name" value="PROKAR_LIPOPROTEIN"/>
    <property type="match status" value="1"/>
</dbReference>
<evidence type="ECO:0000256" key="4">
    <source>
        <dbReference type="ARBA" id="ARBA00022729"/>
    </source>
</evidence>
<reference evidence="8 9" key="1">
    <citation type="submission" date="2018-06" db="EMBL/GenBank/DDBJ databases">
        <authorList>
            <consortium name="Pathogen Informatics"/>
            <person name="Doyle S."/>
        </authorList>
    </citation>
    <scope>NUCLEOTIDE SEQUENCE [LARGE SCALE GENOMIC DNA]</scope>
    <source>
        <strain evidence="8 9">NCTC11801</strain>
    </source>
</reference>
<evidence type="ECO:0000256" key="3">
    <source>
        <dbReference type="ARBA" id="ARBA00022692"/>
    </source>
</evidence>
<evidence type="ECO:0000256" key="6">
    <source>
        <dbReference type="SAM" id="SignalP"/>
    </source>
</evidence>
<organism evidence="8 9">
    <name type="scientific">Providencia rettgeri</name>
    <dbReference type="NCBI Taxonomy" id="587"/>
    <lineage>
        <taxon>Bacteria</taxon>
        <taxon>Pseudomonadati</taxon>
        <taxon>Pseudomonadota</taxon>
        <taxon>Gammaproteobacteria</taxon>
        <taxon>Enterobacterales</taxon>
        <taxon>Morganellaceae</taxon>
        <taxon>Providencia</taxon>
    </lineage>
</organism>
<keyword evidence="4 6" id="KW-0732">Signal</keyword>
<dbReference type="AlphaFoldDB" id="A0A379LQ55"/>
<evidence type="ECO:0000256" key="2">
    <source>
        <dbReference type="ARBA" id="ARBA00022452"/>
    </source>
</evidence>
<dbReference type="Proteomes" id="UP000254208">
    <property type="component" value="Unassembled WGS sequence"/>
</dbReference>
<dbReference type="GO" id="GO:0009279">
    <property type="term" value="C:cell outer membrane"/>
    <property type="evidence" value="ECO:0007669"/>
    <property type="project" value="UniProtKB-SubCell"/>
</dbReference>
<comment type="subcellular location">
    <subcellularLocation>
        <location evidence="1">Cell outer membrane</location>
        <topology evidence="1">Multi-pass membrane protein</topology>
    </subcellularLocation>
</comment>
<dbReference type="Gene3D" id="2.40.160.20">
    <property type="match status" value="1"/>
</dbReference>
<dbReference type="InterPro" id="IPR011250">
    <property type="entry name" value="OMP/PagP_B-barrel"/>
</dbReference>
<accession>A0A379LQ55</accession>
<evidence type="ECO:0000259" key="7">
    <source>
        <dbReference type="Pfam" id="PF13505"/>
    </source>
</evidence>
<keyword evidence="3" id="KW-0812">Transmembrane</keyword>
<dbReference type="InterPro" id="IPR051723">
    <property type="entry name" value="Bact_OM_Invasion-Related"/>
</dbReference>
<dbReference type="InterPro" id="IPR027385">
    <property type="entry name" value="Beta-barrel_OMP"/>
</dbReference>
<proteinExistence type="predicted"/>
<evidence type="ECO:0000256" key="1">
    <source>
        <dbReference type="ARBA" id="ARBA00004571"/>
    </source>
</evidence>
<protein>
    <submittedName>
        <fullName evidence="8">Adhesin/invasin protein PagN</fullName>
    </submittedName>
</protein>